<sequence length="572" mass="64961">MGEMFHTEFINSFMETFDQHLQQRNHNPSDPDVDTGLDSSHDLERSTVSSPENSFTHSHTASSIATSSADSPTKFKKIKFLGLSSNPESKKTYIISTNDIPDSFDQSIFLKEGEDKETALKSPNYVKKLLQKVPAYVSPDLPPGLISRCNDLVRLVFESTGVKFVFRLNQFLLFWYFFRHHAIKDRRKRHKVLENGAVHCINFKCPQFDRDQIKTVEEMPVGLGDENEDDGDDDDDDEEDERKSYSQANDNNSHQSSTSIEASSLGIIRPGLAGVSMKPNKSNVSVELGESQIKDESDPTYSPTAPFQQQQHSFDRTPQQQLFSFGYPQAGGYSQQGFQQLPASLSSSLSPLQLPIPQFSPQDSLQQFQLLTQQQLQSDSTQSQQQQLQQNSFTIPTQQSSSAITRIPSATLSTPTTTSSPILTTANPMNTIANLQQQQQIQHQQQQARMKLKKVYKYRHNPLKSCPVRYAIIFDFANKSVTITKKGEYENHKDHTLEANLTKNLSKAYIRKKLSGYREELHCIAREFSKEMDEASLALKSLDQEDVLAVRGYFSRHFKRCREFQERLAKTT</sequence>
<accession>A0ACB5SZJ0</accession>
<dbReference type="EMBL" id="BSXS01001934">
    <property type="protein sequence ID" value="GME77678.1"/>
    <property type="molecule type" value="Genomic_DNA"/>
</dbReference>
<evidence type="ECO:0000313" key="1">
    <source>
        <dbReference type="EMBL" id="GME77678.1"/>
    </source>
</evidence>
<reference evidence="1" key="1">
    <citation type="submission" date="2023-04" db="EMBL/GenBank/DDBJ databases">
        <title>Ambrosiozyma monospora NBRC 10751.</title>
        <authorList>
            <person name="Ichikawa N."/>
            <person name="Sato H."/>
            <person name="Tonouchi N."/>
        </authorList>
    </citation>
    <scope>NUCLEOTIDE SEQUENCE</scope>
    <source>
        <strain evidence="1">NBRC 10751</strain>
    </source>
</reference>
<gene>
    <name evidence="1" type="ORF">Amon02_000312200</name>
</gene>
<organism evidence="1 2">
    <name type="scientific">Ambrosiozyma monospora</name>
    <name type="common">Yeast</name>
    <name type="synonym">Endomycopsis monosporus</name>
    <dbReference type="NCBI Taxonomy" id="43982"/>
    <lineage>
        <taxon>Eukaryota</taxon>
        <taxon>Fungi</taxon>
        <taxon>Dikarya</taxon>
        <taxon>Ascomycota</taxon>
        <taxon>Saccharomycotina</taxon>
        <taxon>Pichiomycetes</taxon>
        <taxon>Pichiales</taxon>
        <taxon>Pichiaceae</taxon>
        <taxon>Ambrosiozyma</taxon>
    </lineage>
</organism>
<evidence type="ECO:0000313" key="2">
    <source>
        <dbReference type="Proteomes" id="UP001165064"/>
    </source>
</evidence>
<name>A0ACB5SZJ0_AMBMO</name>
<proteinExistence type="predicted"/>
<dbReference type="Proteomes" id="UP001165064">
    <property type="component" value="Unassembled WGS sequence"/>
</dbReference>
<protein>
    <submittedName>
        <fullName evidence="1">Unnamed protein product</fullName>
    </submittedName>
</protein>
<comment type="caution">
    <text evidence="1">The sequence shown here is derived from an EMBL/GenBank/DDBJ whole genome shotgun (WGS) entry which is preliminary data.</text>
</comment>
<keyword evidence="2" id="KW-1185">Reference proteome</keyword>